<organism evidence="1 2">
    <name type="scientific">Anncaliia algerae PRA339</name>
    <dbReference type="NCBI Taxonomy" id="1288291"/>
    <lineage>
        <taxon>Eukaryota</taxon>
        <taxon>Fungi</taxon>
        <taxon>Fungi incertae sedis</taxon>
        <taxon>Microsporidia</taxon>
        <taxon>Tubulinosematoidea</taxon>
        <taxon>Tubulinosematidae</taxon>
        <taxon>Anncaliia</taxon>
    </lineage>
</organism>
<feature type="non-terminal residue" evidence="1">
    <location>
        <position position="1"/>
    </location>
</feature>
<accession>A0A059F5R6</accession>
<name>A0A059F5R6_9MICR</name>
<protein>
    <submittedName>
        <fullName evidence="1">Uncharacterized protein</fullName>
    </submittedName>
</protein>
<dbReference type="EMBL" id="KK365130">
    <property type="protein sequence ID" value="KCZ82457.1"/>
    <property type="molecule type" value="Genomic_DNA"/>
</dbReference>
<gene>
    <name evidence="1" type="ORF">H312_00115</name>
</gene>
<dbReference type="VEuPathDB" id="MicrosporidiaDB:H312_00115"/>
<keyword evidence="2" id="KW-1185">Reference proteome</keyword>
<dbReference type="HOGENOM" id="CLU_832994_0_0_1"/>
<evidence type="ECO:0000313" key="2">
    <source>
        <dbReference type="Proteomes" id="UP000030655"/>
    </source>
</evidence>
<evidence type="ECO:0000313" key="1">
    <source>
        <dbReference type="EMBL" id="KCZ82457.1"/>
    </source>
</evidence>
<dbReference type="OrthoDB" id="10424155at2759"/>
<reference evidence="1 2" key="2">
    <citation type="submission" date="2014-03" db="EMBL/GenBank/DDBJ databases">
        <title>The Genome Sequence of Anncaliia algerae insect isolate PRA339.</title>
        <authorList>
            <consortium name="The Broad Institute Genome Sequencing Platform"/>
            <consortium name="The Broad Institute Genome Sequencing Center for Infectious Disease"/>
            <person name="Cuomo C."/>
            <person name="Becnel J."/>
            <person name="Sanscrainte N."/>
            <person name="Walker B."/>
            <person name="Young S.K."/>
            <person name="Zeng Q."/>
            <person name="Gargeya S."/>
            <person name="Fitzgerald M."/>
            <person name="Haas B."/>
            <person name="Abouelleil A."/>
            <person name="Alvarado L."/>
            <person name="Arachchi H.M."/>
            <person name="Berlin A.M."/>
            <person name="Chapman S.B."/>
            <person name="Dewar J."/>
            <person name="Goldberg J."/>
            <person name="Griggs A."/>
            <person name="Gujja S."/>
            <person name="Hansen M."/>
            <person name="Howarth C."/>
            <person name="Imamovic A."/>
            <person name="Larimer J."/>
            <person name="McCowan C."/>
            <person name="Murphy C."/>
            <person name="Neiman D."/>
            <person name="Pearson M."/>
            <person name="Priest M."/>
            <person name="Roberts A."/>
            <person name="Saif S."/>
            <person name="Shea T."/>
            <person name="Sisk P."/>
            <person name="Sykes S."/>
            <person name="Wortman J."/>
            <person name="Nusbaum C."/>
            <person name="Birren B."/>
        </authorList>
    </citation>
    <scope>NUCLEOTIDE SEQUENCE [LARGE SCALE GENOMIC DNA]</scope>
    <source>
        <strain evidence="1 2">PRA339</strain>
    </source>
</reference>
<dbReference type="AlphaFoldDB" id="A0A059F5R6"/>
<reference evidence="2" key="1">
    <citation type="submission" date="2013-02" db="EMBL/GenBank/DDBJ databases">
        <authorList>
            <consortium name="The Broad Institute Genome Sequencing Platform"/>
            <person name="Cuomo C."/>
            <person name="Becnel J."/>
            <person name="Sanscrainte N."/>
            <person name="Walker B."/>
            <person name="Young S.K."/>
            <person name="Zeng Q."/>
            <person name="Gargeya S."/>
            <person name="Fitzgerald M."/>
            <person name="Haas B."/>
            <person name="Abouelleil A."/>
            <person name="Alvarado L."/>
            <person name="Arachchi H.M."/>
            <person name="Berlin A.M."/>
            <person name="Chapman S.B."/>
            <person name="Dewar J."/>
            <person name="Goldberg J."/>
            <person name="Griggs A."/>
            <person name="Gujja S."/>
            <person name="Hansen M."/>
            <person name="Howarth C."/>
            <person name="Imamovic A."/>
            <person name="Larimer J."/>
            <person name="McCowan C."/>
            <person name="Murphy C."/>
            <person name="Neiman D."/>
            <person name="Pearson M."/>
            <person name="Priest M."/>
            <person name="Roberts A."/>
            <person name="Saif S."/>
            <person name="Shea T."/>
            <person name="Sisk P."/>
            <person name="Sykes S."/>
            <person name="Wortman J."/>
            <person name="Nusbaum C."/>
            <person name="Birren B."/>
        </authorList>
    </citation>
    <scope>NUCLEOTIDE SEQUENCE [LARGE SCALE GENOMIC DNA]</scope>
    <source>
        <strain evidence="2">PRA339</strain>
    </source>
</reference>
<sequence length="334" mass="39551">IQERKIPIHFYLTALRKERYVLSEYEVKMVISILTEGNDFEGLVKLYNLYPVSKLMVLLQENIVLYAKVLIIWIKRYRFYNGDVHNIYSILNSMNDHEGMTILCDVFPNILSITPRKKKVQFDKLSSNDFVEASFVEEVLFDEKEINPKWNDVSFSFLSDKSMEEIKLLEEEFYSNENDITQANSILTELMQSVDNFDRIVELTNKEKFVKNLCSDTLISLHHKIIKEIKKRKKQCSEILFNILKHSKINTLIFVYLTLSSEYSPLILKLLNKLNDRINYIEKHTLLVIKEFYENKPTFCFDYPQLHIVVREIMNKCIDKDVDGLIGNYIRNNK</sequence>
<proteinExistence type="predicted"/>
<dbReference type="Proteomes" id="UP000030655">
    <property type="component" value="Unassembled WGS sequence"/>
</dbReference>